<name>A0ACC1DIZ0_9NEOP</name>
<sequence length="150" mass="17308">MPLTVSSSLRKSSMDTCWAISMTLACLPSAYGSSWIRGIESAPYQQSGYHFRAYDKLPIQKEEQCECPPHKECRENYQINEDMATFQNIRAINCLLFDYSSAELIQTHTIDKGNCVDKPPVFILPVFIKILRYPKFDNKNSEVTEEYKYS</sequence>
<evidence type="ECO:0000313" key="2">
    <source>
        <dbReference type="Proteomes" id="UP000824533"/>
    </source>
</evidence>
<accession>A0ACC1DIZ0</accession>
<evidence type="ECO:0000313" key="1">
    <source>
        <dbReference type="EMBL" id="KAJ0183760.1"/>
    </source>
</evidence>
<gene>
    <name evidence="1" type="ORF">K1T71_000183</name>
</gene>
<dbReference type="EMBL" id="CM034387">
    <property type="protein sequence ID" value="KAJ0183760.1"/>
    <property type="molecule type" value="Genomic_DNA"/>
</dbReference>
<reference evidence="1 2" key="1">
    <citation type="journal article" date="2021" name="Front. Genet.">
        <title>Chromosome-Level Genome Assembly Reveals Significant Gene Expansion in the Toll and IMD Signaling Pathways of Dendrolimus kikuchii.</title>
        <authorList>
            <person name="Zhou J."/>
            <person name="Wu P."/>
            <person name="Xiong Z."/>
            <person name="Liu N."/>
            <person name="Zhao N."/>
            <person name="Ji M."/>
            <person name="Qiu Y."/>
            <person name="Yang B."/>
        </authorList>
    </citation>
    <scope>NUCLEOTIDE SEQUENCE [LARGE SCALE GENOMIC DNA]</scope>
    <source>
        <strain evidence="1">Ann1</strain>
    </source>
</reference>
<comment type="caution">
    <text evidence="1">The sequence shown here is derived from an EMBL/GenBank/DDBJ whole genome shotgun (WGS) entry which is preliminary data.</text>
</comment>
<protein>
    <submittedName>
        <fullName evidence="1">Uncharacterized protein</fullName>
    </submittedName>
</protein>
<dbReference type="Proteomes" id="UP000824533">
    <property type="component" value="Linkage Group LG01"/>
</dbReference>
<organism evidence="1 2">
    <name type="scientific">Dendrolimus kikuchii</name>
    <dbReference type="NCBI Taxonomy" id="765133"/>
    <lineage>
        <taxon>Eukaryota</taxon>
        <taxon>Metazoa</taxon>
        <taxon>Ecdysozoa</taxon>
        <taxon>Arthropoda</taxon>
        <taxon>Hexapoda</taxon>
        <taxon>Insecta</taxon>
        <taxon>Pterygota</taxon>
        <taxon>Neoptera</taxon>
        <taxon>Endopterygota</taxon>
        <taxon>Lepidoptera</taxon>
        <taxon>Glossata</taxon>
        <taxon>Ditrysia</taxon>
        <taxon>Bombycoidea</taxon>
        <taxon>Lasiocampidae</taxon>
        <taxon>Dendrolimus</taxon>
    </lineage>
</organism>
<proteinExistence type="predicted"/>
<keyword evidence="2" id="KW-1185">Reference proteome</keyword>